<dbReference type="Gene3D" id="3.40.50.360">
    <property type="match status" value="1"/>
</dbReference>
<evidence type="ECO:0000259" key="1">
    <source>
        <dbReference type="Pfam" id="PF03358"/>
    </source>
</evidence>
<dbReference type="EMBL" id="JAINUL010000001">
    <property type="protein sequence ID" value="MCC0093770.1"/>
    <property type="molecule type" value="Genomic_DNA"/>
</dbReference>
<dbReference type="PANTHER" id="PTHR30543:SF21">
    <property type="entry name" value="NAD(P)H-DEPENDENT FMN REDUCTASE LOT6"/>
    <property type="match status" value="1"/>
</dbReference>
<dbReference type="RefSeq" id="WP_229334397.1">
    <property type="nucleotide sequence ID" value="NZ_JAINUL010000001.1"/>
</dbReference>
<evidence type="ECO:0000313" key="3">
    <source>
        <dbReference type="Proteomes" id="UP001520654"/>
    </source>
</evidence>
<accession>A0ABS8DY35</accession>
<dbReference type="SUPFAM" id="SSF52218">
    <property type="entry name" value="Flavoproteins"/>
    <property type="match status" value="1"/>
</dbReference>
<dbReference type="InterPro" id="IPR005025">
    <property type="entry name" value="FMN_Rdtase-like_dom"/>
</dbReference>
<dbReference type="InterPro" id="IPR050712">
    <property type="entry name" value="NAD(P)H-dep_reductase"/>
</dbReference>
<protein>
    <submittedName>
        <fullName evidence="2">NAD(P)H-dependent oxidoreductase</fullName>
    </submittedName>
</protein>
<dbReference type="InterPro" id="IPR029039">
    <property type="entry name" value="Flavoprotein-like_sf"/>
</dbReference>
<sequence length="191" mass="20110">MARIVLVSGSLRRHSVNSAALATIRGILDRYDGEFHITEIRVADLPHYDEDLDVGPGPAAVSAARELLIASDAAIISTPSYNGAMTGTLKNALDWLSRPWKASSLSGKPVALLTASPGRYGGADAQPDTRRVLERCGAVLIDHARVAIGNAEFLVGRDGTITEPSVVAELQGLVEATVAAVRGRHRLPVAA</sequence>
<dbReference type="Proteomes" id="UP001520654">
    <property type="component" value="Unassembled WGS sequence"/>
</dbReference>
<gene>
    <name evidence="2" type="ORF">K7B10_02990</name>
</gene>
<keyword evidence="3" id="KW-1185">Reference proteome</keyword>
<feature type="domain" description="NADPH-dependent FMN reductase-like" evidence="1">
    <location>
        <begin position="3"/>
        <end position="151"/>
    </location>
</feature>
<proteinExistence type="predicted"/>
<reference evidence="2 3" key="1">
    <citation type="submission" date="2021-08" db="EMBL/GenBank/DDBJ databases">
        <title>Genomic Architecture of Streptomyces flavotricini NGL1 and Streptomyces erythrochromogenes HMS4 With Differential Plant Beneficial attributes and laccase production capabilities.</title>
        <authorList>
            <person name="Salwan R."/>
            <person name="Kaur R."/>
            <person name="Sharma V."/>
        </authorList>
    </citation>
    <scope>NUCLEOTIDE SEQUENCE [LARGE SCALE GENOMIC DNA]</scope>
    <source>
        <strain evidence="2 3">NGL1</strain>
    </source>
</reference>
<evidence type="ECO:0000313" key="2">
    <source>
        <dbReference type="EMBL" id="MCC0093770.1"/>
    </source>
</evidence>
<comment type="caution">
    <text evidence="2">The sequence shown here is derived from an EMBL/GenBank/DDBJ whole genome shotgun (WGS) entry which is preliminary data.</text>
</comment>
<organism evidence="2 3">
    <name type="scientific">Streptomyces flavotricini</name>
    <dbReference type="NCBI Taxonomy" id="66888"/>
    <lineage>
        <taxon>Bacteria</taxon>
        <taxon>Bacillati</taxon>
        <taxon>Actinomycetota</taxon>
        <taxon>Actinomycetes</taxon>
        <taxon>Kitasatosporales</taxon>
        <taxon>Streptomycetaceae</taxon>
        <taxon>Streptomyces</taxon>
    </lineage>
</organism>
<name>A0ABS8DY35_9ACTN</name>
<dbReference type="PANTHER" id="PTHR30543">
    <property type="entry name" value="CHROMATE REDUCTASE"/>
    <property type="match status" value="1"/>
</dbReference>
<dbReference type="Pfam" id="PF03358">
    <property type="entry name" value="FMN_red"/>
    <property type="match status" value="1"/>
</dbReference>